<feature type="transmembrane region" description="Helical" evidence="1">
    <location>
        <begin position="446"/>
        <end position="469"/>
    </location>
</feature>
<name>A0ABR3EVV8_9AGAR</name>
<reference evidence="2 3" key="1">
    <citation type="submission" date="2024-02" db="EMBL/GenBank/DDBJ databases">
        <title>A draft genome for the cacao thread blight pathogen Marasmius crinis-equi.</title>
        <authorList>
            <person name="Cohen S.P."/>
            <person name="Baruah I.K."/>
            <person name="Amoako-Attah I."/>
            <person name="Bukari Y."/>
            <person name="Meinhardt L.W."/>
            <person name="Bailey B.A."/>
        </authorList>
    </citation>
    <scope>NUCLEOTIDE SEQUENCE [LARGE SCALE GENOMIC DNA]</scope>
    <source>
        <strain evidence="2 3">GH-76</strain>
    </source>
</reference>
<organism evidence="2 3">
    <name type="scientific">Marasmius crinis-equi</name>
    <dbReference type="NCBI Taxonomy" id="585013"/>
    <lineage>
        <taxon>Eukaryota</taxon>
        <taxon>Fungi</taxon>
        <taxon>Dikarya</taxon>
        <taxon>Basidiomycota</taxon>
        <taxon>Agaricomycotina</taxon>
        <taxon>Agaricomycetes</taxon>
        <taxon>Agaricomycetidae</taxon>
        <taxon>Agaricales</taxon>
        <taxon>Marasmiineae</taxon>
        <taxon>Marasmiaceae</taxon>
        <taxon>Marasmius</taxon>
    </lineage>
</organism>
<feature type="transmembrane region" description="Helical" evidence="1">
    <location>
        <begin position="318"/>
        <end position="340"/>
    </location>
</feature>
<comment type="caution">
    <text evidence="2">The sequence shown here is derived from an EMBL/GenBank/DDBJ whole genome shotgun (WGS) entry which is preliminary data.</text>
</comment>
<keyword evidence="1" id="KW-1133">Transmembrane helix</keyword>
<evidence type="ECO:0000256" key="1">
    <source>
        <dbReference type="SAM" id="Phobius"/>
    </source>
</evidence>
<dbReference type="PANTHER" id="PTHR35043:SF7">
    <property type="entry name" value="TRANSCRIPTION FACTOR DOMAIN-CONTAINING PROTEIN"/>
    <property type="match status" value="1"/>
</dbReference>
<feature type="transmembrane region" description="Helical" evidence="1">
    <location>
        <begin position="372"/>
        <end position="396"/>
    </location>
</feature>
<proteinExistence type="predicted"/>
<feature type="transmembrane region" description="Helical" evidence="1">
    <location>
        <begin position="408"/>
        <end position="434"/>
    </location>
</feature>
<evidence type="ECO:0000313" key="3">
    <source>
        <dbReference type="Proteomes" id="UP001465976"/>
    </source>
</evidence>
<dbReference type="EMBL" id="JBAHYK010001690">
    <property type="protein sequence ID" value="KAL0567050.1"/>
    <property type="molecule type" value="Genomic_DNA"/>
</dbReference>
<keyword evidence="1" id="KW-0472">Membrane</keyword>
<protein>
    <submittedName>
        <fullName evidence="2">Uncharacterized protein</fullName>
    </submittedName>
</protein>
<sequence length="493" mass="56036">MTLTFVLPECIAIRTWEERAAAGTIQRKYQKYGWTKAHAYLVLMGGLALYDKDEHFRGYLQDSESFQQADYALAREIEQVLTGKQQNHHGPPSSHEEILLEENCVQHRAIQLGNMQVSNNHLASFASPLPEISASDYPCQRNEELQAALITSVHEAEEDTCVKPKPAFLEPYSCLLEYVLARGLVALQECEIQDNLSHGDFFAKLSALLSTGWFMIQSVARAKQGLAISEVEAVTLTFTVHSIAIYLFSWNKPQRIRYPVRVTWEPTPPKTAPPTTTRQYLLKVVPKLWMELRDRIVADIDGVFGNTNDARTGCCQRIWMGLMWGWYPFWFLAFQAWHLVYKNDFIRPTRGTKNVTIFHNVIPELRVTILRLLGLGMFAAAIVFVDIHVMLGSGISDPQTSSTPPIRIVWLVASFGKWTLFAVILIQLVFLSLLKSLHQKTLAAAILFNLGMAYYMFSRLIQITLAIFIPLKYGLAESGYRDVDWLHFIPHIG</sequence>
<gene>
    <name evidence="2" type="ORF">V5O48_014943</name>
</gene>
<dbReference type="PANTHER" id="PTHR35043">
    <property type="entry name" value="TRANSCRIPTION FACTOR DOMAIN-CONTAINING PROTEIN"/>
    <property type="match status" value="1"/>
</dbReference>
<dbReference type="Proteomes" id="UP001465976">
    <property type="component" value="Unassembled WGS sequence"/>
</dbReference>
<keyword evidence="3" id="KW-1185">Reference proteome</keyword>
<evidence type="ECO:0000313" key="2">
    <source>
        <dbReference type="EMBL" id="KAL0567050.1"/>
    </source>
</evidence>
<accession>A0ABR3EVV8</accession>
<keyword evidence="1" id="KW-0812">Transmembrane</keyword>